<feature type="compositionally biased region" description="Gly residues" evidence="1">
    <location>
        <begin position="449"/>
        <end position="473"/>
    </location>
</feature>
<evidence type="ECO:0000313" key="3">
    <source>
        <dbReference type="Proteomes" id="UP000248924"/>
    </source>
</evidence>
<feature type="compositionally biased region" description="Gly residues" evidence="1">
    <location>
        <begin position="480"/>
        <end position="500"/>
    </location>
</feature>
<feature type="compositionally biased region" description="Gly residues" evidence="1">
    <location>
        <begin position="388"/>
        <end position="412"/>
    </location>
</feature>
<feature type="compositionally biased region" description="Low complexity" evidence="1">
    <location>
        <begin position="105"/>
        <end position="118"/>
    </location>
</feature>
<feature type="compositionally biased region" description="Basic and acidic residues" evidence="1">
    <location>
        <begin position="551"/>
        <end position="565"/>
    </location>
</feature>
<organism evidence="2 3">
    <name type="scientific">Micromonospora craterilacus</name>
    <dbReference type="NCBI Taxonomy" id="1655439"/>
    <lineage>
        <taxon>Bacteria</taxon>
        <taxon>Bacillati</taxon>
        <taxon>Actinomycetota</taxon>
        <taxon>Actinomycetes</taxon>
        <taxon>Micromonosporales</taxon>
        <taxon>Micromonosporaceae</taxon>
        <taxon>Micromonospora</taxon>
    </lineage>
</organism>
<feature type="compositionally biased region" description="Gly residues" evidence="1">
    <location>
        <begin position="45"/>
        <end position="67"/>
    </location>
</feature>
<feature type="region of interest" description="Disordered" evidence="1">
    <location>
        <begin position="33"/>
        <end position="83"/>
    </location>
</feature>
<sequence length="565" mass="55217">MVPRRRPRSWLAGRLRSAARAVDRIAGVVDASPTAAPASATVAGPTGGTVAGSAGESGAGSGGGTVGGVAAAGAGAYRRPGQPPEHWLRVVAAHAPGLLRDLAVDAPPGDAATDPDGASWPVSLGHQDPDTGGSAAGAAGPDPSAPHHRPAAPSAGTGTTSPGDADRAGDTGPLDGTSVWWATARPAAARGAPGTSGDPPSTPPFALLQPTQRSLSGDRTPGVAWSEAEQRGDAGVPRVGPGSSGGTASPGGTRRRRAGTAGRPPLVAAPPGTAAAGTSDTPAADDGRPDRTVGGFGTAAPDGGRPRPTRLPAVTDEALTRIRPHTAPDSHPTESAFPRTGPGPHGSDLRLAGTGPTVSGTSPAWAGPESGQETGSAQGARSTWGTGWAQGTGSGQGTGSAAGFGGGPGAGPAGRDRFGADPDGTYPGPGRAGRDAWSVADRYRTAGDGPPGLDGGLRAVGGRAGGRRPGGDGFRSDGGLPTGGPLPGGDGLWPGSGLPAGAGRWPDGATAPWPAIDPPGRPGGRWRGPDPWPALPDDRPLWSVPDPAGADSEHLRRLDREQAGG</sequence>
<reference evidence="2 3" key="1">
    <citation type="submission" date="2018-01" db="EMBL/GenBank/DDBJ databases">
        <title>Draft genome sequence of Jishengella sp. NA12.</title>
        <authorList>
            <person name="Sahin N."/>
            <person name="Ay H."/>
            <person name="Saygin H."/>
        </authorList>
    </citation>
    <scope>NUCLEOTIDE SEQUENCE [LARGE SCALE GENOMIC DNA]</scope>
    <source>
        <strain evidence="2 3">NA12</strain>
    </source>
</reference>
<dbReference type="AlphaFoldDB" id="A0A2W2DZC1"/>
<protein>
    <submittedName>
        <fullName evidence="2">Uncharacterized protein</fullName>
    </submittedName>
</protein>
<feature type="compositionally biased region" description="Low complexity" evidence="1">
    <location>
        <begin position="130"/>
        <end position="142"/>
    </location>
</feature>
<evidence type="ECO:0000313" key="2">
    <source>
        <dbReference type="EMBL" id="PZG10445.1"/>
    </source>
</evidence>
<name>A0A2W2DZC1_9ACTN</name>
<feature type="region of interest" description="Disordered" evidence="1">
    <location>
        <begin position="102"/>
        <end position="565"/>
    </location>
</feature>
<dbReference type="Proteomes" id="UP000248924">
    <property type="component" value="Unassembled WGS sequence"/>
</dbReference>
<keyword evidence="3" id="KW-1185">Reference proteome</keyword>
<proteinExistence type="predicted"/>
<gene>
    <name evidence="2" type="ORF">C1I95_28070</name>
</gene>
<feature type="compositionally biased region" description="Low complexity" evidence="1">
    <location>
        <begin position="33"/>
        <end position="44"/>
    </location>
</feature>
<dbReference type="EMBL" id="POTY01000249">
    <property type="protein sequence ID" value="PZG10445.1"/>
    <property type="molecule type" value="Genomic_DNA"/>
</dbReference>
<feature type="compositionally biased region" description="Low complexity" evidence="1">
    <location>
        <begin position="180"/>
        <end position="199"/>
    </location>
</feature>
<comment type="caution">
    <text evidence="2">The sequence shown here is derived from an EMBL/GenBank/DDBJ whole genome shotgun (WGS) entry which is preliminary data.</text>
</comment>
<evidence type="ECO:0000256" key="1">
    <source>
        <dbReference type="SAM" id="MobiDB-lite"/>
    </source>
</evidence>
<feature type="compositionally biased region" description="Low complexity" evidence="1">
    <location>
        <begin position="259"/>
        <end position="284"/>
    </location>
</feature>
<feature type="compositionally biased region" description="Polar residues" evidence="1">
    <location>
        <begin position="371"/>
        <end position="381"/>
    </location>
</feature>
<accession>A0A2W2DZC1</accession>